<dbReference type="Gene3D" id="2.170.150.40">
    <property type="entry name" value="Domain of unknown function (DUF427)"/>
    <property type="match status" value="1"/>
</dbReference>
<dbReference type="PANTHER" id="PTHR34310">
    <property type="entry name" value="DUF427 DOMAIN PROTEIN (AFU_ORTHOLOGUE AFUA_3G02220)"/>
    <property type="match status" value="1"/>
</dbReference>
<name>A0ABP7LD66_9ACTN</name>
<dbReference type="EMBL" id="BAAAZA010000039">
    <property type="protein sequence ID" value="GAA3898397.1"/>
    <property type="molecule type" value="Genomic_DNA"/>
</dbReference>
<protein>
    <submittedName>
        <fullName evidence="2">DUF427 domain-containing protein</fullName>
    </submittedName>
</protein>
<dbReference type="InterPro" id="IPR007361">
    <property type="entry name" value="DUF427"/>
</dbReference>
<evidence type="ECO:0000313" key="3">
    <source>
        <dbReference type="Proteomes" id="UP001501563"/>
    </source>
</evidence>
<dbReference type="InterPro" id="IPR038694">
    <property type="entry name" value="DUF427_sf"/>
</dbReference>
<keyword evidence="3" id="KW-1185">Reference proteome</keyword>
<evidence type="ECO:0000313" key="2">
    <source>
        <dbReference type="EMBL" id="GAA3898397.1"/>
    </source>
</evidence>
<accession>A0ABP7LD66</accession>
<organism evidence="2 3">
    <name type="scientific">Streptomyces lannensis</name>
    <dbReference type="NCBI Taxonomy" id="766498"/>
    <lineage>
        <taxon>Bacteria</taxon>
        <taxon>Bacillati</taxon>
        <taxon>Actinomycetota</taxon>
        <taxon>Actinomycetes</taxon>
        <taxon>Kitasatosporales</taxon>
        <taxon>Streptomycetaceae</taxon>
        <taxon>Streptomyces</taxon>
    </lineage>
</organism>
<reference evidence="3" key="1">
    <citation type="journal article" date="2019" name="Int. J. Syst. Evol. Microbiol.">
        <title>The Global Catalogue of Microorganisms (GCM) 10K type strain sequencing project: providing services to taxonomists for standard genome sequencing and annotation.</title>
        <authorList>
            <consortium name="The Broad Institute Genomics Platform"/>
            <consortium name="The Broad Institute Genome Sequencing Center for Infectious Disease"/>
            <person name="Wu L."/>
            <person name="Ma J."/>
        </authorList>
    </citation>
    <scope>NUCLEOTIDE SEQUENCE [LARGE SCALE GENOMIC DNA]</scope>
    <source>
        <strain evidence="3">JCM 16578</strain>
    </source>
</reference>
<feature type="domain" description="DUF427" evidence="1">
    <location>
        <begin position="1"/>
        <end position="94"/>
    </location>
</feature>
<sequence length="101" mass="11180">MKATMHGHVLAEAPDDETIVIEGNVYFPPTTVLHDLLSESDTQYTCPWKGRSQYFNATIDDKQVRDVAWSYPDLRASAIDVVGRDFSGYVAFSPGVVVSRG</sequence>
<dbReference type="RefSeq" id="WP_345553750.1">
    <property type="nucleotide sequence ID" value="NZ_BAAAZA010000039.1"/>
</dbReference>
<dbReference type="Proteomes" id="UP001501563">
    <property type="component" value="Unassembled WGS sequence"/>
</dbReference>
<evidence type="ECO:0000259" key="1">
    <source>
        <dbReference type="Pfam" id="PF04248"/>
    </source>
</evidence>
<dbReference type="PANTHER" id="PTHR34310:SF5">
    <property type="entry name" value="DUF427 DOMAIN PROTEIN (AFU_ORTHOLOGUE AFUA_3G02220)"/>
    <property type="match status" value="1"/>
</dbReference>
<gene>
    <name evidence="2" type="ORF">GCM10022207_78520</name>
</gene>
<proteinExistence type="predicted"/>
<dbReference type="Pfam" id="PF04248">
    <property type="entry name" value="NTP_transf_9"/>
    <property type="match status" value="1"/>
</dbReference>
<comment type="caution">
    <text evidence="2">The sequence shown here is derived from an EMBL/GenBank/DDBJ whole genome shotgun (WGS) entry which is preliminary data.</text>
</comment>